<gene>
    <name evidence="1" type="ORF">BC936DRAFT_150170</name>
</gene>
<dbReference type="OrthoDB" id="8693905at2759"/>
<evidence type="ECO:0000313" key="1">
    <source>
        <dbReference type="EMBL" id="RUP51036.1"/>
    </source>
</evidence>
<dbReference type="EMBL" id="RBNI01000998">
    <property type="protein sequence ID" value="RUP51036.1"/>
    <property type="molecule type" value="Genomic_DNA"/>
</dbReference>
<keyword evidence="2" id="KW-1185">Reference proteome</keyword>
<reference evidence="1 2" key="1">
    <citation type="journal article" date="2018" name="New Phytol.">
        <title>Phylogenomics of Endogonaceae and evolution of mycorrhizas within Mucoromycota.</title>
        <authorList>
            <person name="Chang Y."/>
            <person name="Desiro A."/>
            <person name="Na H."/>
            <person name="Sandor L."/>
            <person name="Lipzen A."/>
            <person name="Clum A."/>
            <person name="Barry K."/>
            <person name="Grigoriev I.V."/>
            <person name="Martin F.M."/>
            <person name="Stajich J.E."/>
            <person name="Smith M.E."/>
            <person name="Bonito G."/>
            <person name="Spatafora J.W."/>
        </authorList>
    </citation>
    <scope>NUCLEOTIDE SEQUENCE [LARGE SCALE GENOMIC DNA]</scope>
    <source>
        <strain evidence="1 2">GMNB39</strain>
    </source>
</reference>
<dbReference type="AlphaFoldDB" id="A0A433DJZ4"/>
<sequence length="88" mass="9740">MVLCPSVARAIAVSASAPTIVTAVVRFNVLRVIRKLCEAHPNRELLISCYRVQTIIEKLENEDPAELLEKVLKELQLQSLPPATACMI</sequence>
<accession>A0A433DJZ4</accession>
<proteinExistence type="predicted"/>
<dbReference type="Proteomes" id="UP000268093">
    <property type="component" value="Unassembled WGS sequence"/>
</dbReference>
<protein>
    <submittedName>
        <fullName evidence="1">Uncharacterized protein</fullName>
    </submittedName>
</protein>
<comment type="caution">
    <text evidence="1">The sequence shown here is derived from an EMBL/GenBank/DDBJ whole genome shotgun (WGS) entry which is preliminary data.</text>
</comment>
<name>A0A433DJZ4_9FUNG</name>
<organism evidence="1 2">
    <name type="scientific">Jimgerdemannia flammicorona</name>
    <dbReference type="NCBI Taxonomy" id="994334"/>
    <lineage>
        <taxon>Eukaryota</taxon>
        <taxon>Fungi</taxon>
        <taxon>Fungi incertae sedis</taxon>
        <taxon>Mucoromycota</taxon>
        <taxon>Mucoromycotina</taxon>
        <taxon>Endogonomycetes</taxon>
        <taxon>Endogonales</taxon>
        <taxon>Endogonaceae</taxon>
        <taxon>Jimgerdemannia</taxon>
    </lineage>
</organism>
<evidence type="ECO:0000313" key="2">
    <source>
        <dbReference type="Proteomes" id="UP000268093"/>
    </source>
</evidence>